<gene>
    <name evidence="2" type="ORF">WMO62_13005</name>
</gene>
<dbReference type="InterPro" id="IPR025736">
    <property type="entry name" value="PucR_C-HTH_dom"/>
</dbReference>
<accession>A0ABV1I5S9</accession>
<dbReference type="InterPro" id="IPR042070">
    <property type="entry name" value="PucR_C-HTH_sf"/>
</dbReference>
<dbReference type="InterPro" id="IPR051448">
    <property type="entry name" value="CdaR-like_regulators"/>
</dbReference>
<dbReference type="PANTHER" id="PTHR33744">
    <property type="entry name" value="CARBOHYDRATE DIACID REGULATOR"/>
    <property type="match status" value="1"/>
</dbReference>
<keyword evidence="3" id="KW-1185">Reference proteome</keyword>
<comment type="caution">
    <text evidence="2">The sequence shown here is derived from an EMBL/GenBank/DDBJ whole genome shotgun (WGS) entry which is preliminary data.</text>
</comment>
<dbReference type="EMBL" id="JBBMFC010000026">
    <property type="protein sequence ID" value="MEQ2579730.1"/>
    <property type="molecule type" value="Genomic_DNA"/>
</dbReference>
<evidence type="ECO:0000259" key="1">
    <source>
        <dbReference type="Pfam" id="PF13556"/>
    </source>
</evidence>
<dbReference type="Pfam" id="PF13556">
    <property type="entry name" value="HTH_30"/>
    <property type="match status" value="1"/>
</dbReference>
<proteinExistence type="predicted"/>
<dbReference type="Gene3D" id="1.10.10.2840">
    <property type="entry name" value="PucR C-terminal helix-turn-helix domain"/>
    <property type="match status" value="1"/>
</dbReference>
<dbReference type="SUPFAM" id="SSF46689">
    <property type="entry name" value="Homeodomain-like"/>
    <property type="match status" value="1"/>
</dbReference>
<name>A0ABV1I5S9_9FIRM</name>
<reference evidence="2 3" key="1">
    <citation type="submission" date="2024-03" db="EMBL/GenBank/DDBJ databases">
        <title>Human intestinal bacterial collection.</title>
        <authorList>
            <person name="Pauvert C."/>
            <person name="Hitch T.C.A."/>
            <person name="Clavel T."/>
        </authorList>
    </citation>
    <scope>NUCLEOTIDE SEQUENCE [LARGE SCALE GENOMIC DNA]</scope>
    <source>
        <strain evidence="2 3">CLA-AA-H78B</strain>
    </source>
</reference>
<sequence length="361" mass="41980">MIIDSVFQEFIKVVQENRNYTIGLVNGDGKVTACSDENLIGSVQNVDAPDSNNLFYRIRVKNVDYGWLWLYGKDENLEMMGNLINDSLSIRLTYEITQNMMKSTSTDDDQLMKLLLDNDLFDTDQILQLADQIGFDRTRSRVAICLYSEKGFESRKVSRIKMLPEGDTLLCSLLNNYILLIFYAVPDEVGQEEIREQVKKFLKTLQGMELSGDTCWIGSIQRKLKNYKESYNHCLWLRDNVKRKKGEAVFFFDYLYPYFQSKIGIQDIKGIFGYYYGSNSKGLDIKELVRIADALYENNFNISQAAESLFLHKNTLIYKLKKYEETFQIDIRGDFKGGFLFILIASMMKEYQKRQQVGEDI</sequence>
<dbReference type="InterPro" id="IPR009057">
    <property type="entry name" value="Homeodomain-like_sf"/>
</dbReference>
<organism evidence="2 3">
    <name type="scientific">Hominiventricola aquisgranensis</name>
    <dbReference type="NCBI Taxonomy" id="3133164"/>
    <lineage>
        <taxon>Bacteria</taxon>
        <taxon>Bacillati</taxon>
        <taxon>Bacillota</taxon>
        <taxon>Clostridia</taxon>
        <taxon>Lachnospirales</taxon>
        <taxon>Lachnospiraceae</taxon>
        <taxon>Hominiventricola</taxon>
    </lineage>
</organism>
<evidence type="ECO:0000313" key="3">
    <source>
        <dbReference type="Proteomes" id="UP001470288"/>
    </source>
</evidence>
<dbReference type="Proteomes" id="UP001470288">
    <property type="component" value="Unassembled WGS sequence"/>
</dbReference>
<protein>
    <submittedName>
        <fullName evidence="2">Helix-turn-helix domain-containing protein</fullName>
    </submittedName>
</protein>
<evidence type="ECO:0000313" key="2">
    <source>
        <dbReference type="EMBL" id="MEQ2579730.1"/>
    </source>
</evidence>
<dbReference type="RefSeq" id="WP_118438239.1">
    <property type="nucleotide sequence ID" value="NZ_JBBMFC010000026.1"/>
</dbReference>
<feature type="domain" description="PucR C-terminal helix-turn-helix" evidence="1">
    <location>
        <begin position="288"/>
        <end position="332"/>
    </location>
</feature>
<dbReference type="PANTHER" id="PTHR33744:SF15">
    <property type="entry name" value="CARBOHYDRATE DIACID REGULATOR"/>
    <property type="match status" value="1"/>
</dbReference>